<comment type="caution">
    <text evidence="3">The sequence shown here is derived from an EMBL/GenBank/DDBJ whole genome shotgun (WGS) entry which is preliminary data.</text>
</comment>
<dbReference type="EMBL" id="NIDE01000020">
    <property type="protein sequence ID" value="OWK34604.1"/>
    <property type="molecule type" value="Genomic_DNA"/>
</dbReference>
<dbReference type="InterPro" id="IPR029069">
    <property type="entry name" value="HotDog_dom_sf"/>
</dbReference>
<dbReference type="GO" id="GO:0047617">
    <property type="term" value="F:fatty acyl-CoA hydrolase activity"/>
    <property type="evidence" value="ECO:0007669"/>
    <property type="project" value="TreeGrafter"/>
</dbReference>
<dbReference type="PANTHER" id="PTHR31793:SF37">
    <property type="entry name" value="ACYL-COA THIOESTER HYDROLASE YBGC"/>
    <property type="match status" value="1"/>
</dbReference>
<dbReference type="Proteomes" id="UP000214646">
    <property type="component" value="Unassembled WGS sequence"/>
</dbReference>
<gene>
    <name evidence="3" type="ORF">FRUB_10575</name>
</gene>
<dbReference type="SUPFAM" id="SSF54637">
    <property type="entry name" value="Thioesterase/thiol ester dehydrase-isomerase"/>
    <property type="match status" value="1"/>
</dbReference>
<dbReference type="RefSeq" id="WP_088260857.1">
    <property type="nucleotide sequence ID" value="NZ_NIDE01000020.1"/>
</dbReference>
<dbReference type="InterPro" id="IPR002864">
    <property type="entry name" value="Acyl-ACP_thioesterase_NHD"/>
</dbReference>
<keyword evidence="1" id="KW-0378">Hydrolase</keyword>
<feature type="domain" description="Acyl-ACP thioesterase N-terminal hotdog" evidence="2">
    <location>
        <begin position="3"/>
        <end position="125"/>
    </location>
</feature>
<dbReference type="InterPro" id="IPR050563">
    <property type="entry name" value="4-hydroxybenzoyl-CoA_TE"/>
</dbReference>
<accession>A0A225D4N6</accession>
<dbReference type="PANTHER" id="PTHR31793">
    <property type="entry name" value="4-HYDROXYBENZOYL-COA THIOESTERASE FAMILY MEMBER"/>
    <property type="match status" value="1"/>
</dbReference>
<sequence>MAVVFTRTFRVPDEDIDRQQHVNNVAFVRYVQDTAVAHWRAIAPADMQAAFTWVVRRHEIDYLRPGLPGDELEARTWVGEPSAATWERFTEISRPADGQLLVKCRTVWVLLDATTLRPRRVDARMTDLLGGGETPAE</sequence>
<evidence type="ECO:0000256" key="1">
    <source>
        <dbReference type="ARBA" id="ARBA00022801"/>
    </source>
</evidence>
<dbReference type="GO" id="GO:0006633">
    <property type="term" value="P:fatty acid biosynthetic process"/>
    <property type="evidence" value="ECO:0007669"/>
    <property type="project" value="InterPro"/>
</dbReference>
<reference evidence="4" key="1">
    <citation type="submission" date="2017-06" db="EMBL/GenBank/DDBJ databases">
        <title>Genome analysis of Fimbriiglobus ruber SP5, the first member of the order Planctomycetales with confirmed chitinolytic capability.</title>
        <authorList>
            <person name="Ravin N.V."/>
            <person name="Rakitin A.L."/>
            <person name="Ivanova A.A."/>
            <person name="Beletsky A.V."/>
            <person name="Kulichevskaya I.S."/>
            <person name="Mardanov A.V."/>
            <person name="Dedysh S.N."/>
        </authorList>
    </citation>
    <scope>NUCLEOTIDE SEQUENCE [LARGE SCALE GENOMIC DNA]</scope>
    <source>
        <strain evidence="4">SP5</strain>
    </source>
</reference>
<dbReference type="Pfam" id="PF01643">
    <property type="entry name" value="Acyl-ACP_TE"/>
    <property type="match status" value="1"/>
</dbReference>
<proteinExistence type="predicted"/>
<dbReference type="OrthoDB" id="9801517at2"/>
<keyword evidence="4" id="KW-1185">Reference proteome</keyword>
<organism evidence="3 4">
    <name type="scientific">Fimbriiglobus ruber</name>
    <dbReference type="NCBI Taxonomy" id="1908690"/>
    <lineage>
        <taxon>Bacteria</taxon>
        <taxon>Pseudomonadati</taxon>
        <taxon>Planctomycetota</taxon>
        <taxon>Planctomycetia</taxon>
        <taxon>Gemmatales</taxon>
        <taxon>Gemmataceae</taxon>
        <taxon>Fimbriiglobus</taxon>
    </lineage>
</organism>
<protein>
    <recommendedName>
        <fullName evidence="2">Acyl-ACP thioesterase N-terminal hotdog domain-containing protein</fullName>
    </recommendedName>
</protein>
<dbReference type="CDD" id="cd00586">
    <property type="entry name" value="4HBT"/>
    <property type="match status" value="1"/>
</dbReference>
<evidence type="ECO:0000259" key="2">
    <source>
        <dbReference type="Pfam" id="PF01643"/>
    </source>
</evidence>
<evidence type="ECO:0000313" key="3">
    <source>
        <dbReference type="EMBL" id="OWK34604.1"/>
    </source>
</evidence>
<name>A0A225D4N6_9BACT</name>
<dbReference type="AlphaFoldDB" id="A0A225D4N6"/>
<dbReference type="Gene3D" id="3.10.129.10">
    <property type="entry name" value="Hotdog Thioesterase"/>
    <property type="match status" value="1"/>
</dbReference>
<evidence type="ECO:0000313" key="4">
    <source>
        <dbReference type="Proteomes" id="UP000214646"/>
    </source>
</evidence>